<dbReference type="RefSeq" id="WP_261514765.1">
    <property type="nucleotide sequence ID" value="NZ_JAODNV010000007.1"/>
</dbReference>
<comment type="caution">
    <text evidence="4">The sequence shown here is derived from an EMBL/GenBank/DDBJ whole genome shotgun (WGS) entry which is preliminary data.</text>
</comment>
<evidence type="ECO:0000256" key="2">
    <source>
        <dbReference type="ARBA" id="ARBA00023239"/>
    </source>
</evidence>
<protein>
    <submittedName>
        <fullName evidence="4">Fumarate hydratase C-terminal domain-containing protein</fullName>
    </submittedName>
</protein>
<accession>A0A9X2X873</accession>
<keyword evidence="2" id="KW-0456">Lyase</keyword>
<dbReference type="InterPro" id="IPR036660">
    <property type="entry name" value="Fe-S_hydroAse_TtdB_cat_sf"/>
</dbReference>
<proteinExistence type="inferred from homology"/>
<organism evidence="4 5">
    <name type="scientific">Chelativorans petroleitrophicus</name>
    <dbReference type="NCBI Taxonomy" id="2975484"/>
    <lineage>
        <taxon>Bacteria</taxon>
        <taxon>Pseudomonadati</taxon>
        <taxon>Pseudomonadota</taxon>
        <taxon>Alphaproteobacteria</taxon>
        <taxon>Hyphomicrobiales</taxon>
        <taxon>Phyllobacteriaceae</taxon>
        <taxon>Chelativorans</taxon>
    </lineage>
</organism>
<dbReference type="PANTHER" id="PTHR43351:SF2">
    <property type="entry name" value="L(+)-TARTRATE DEHYDRATASE SUBUNIT BETA-RELATED"/>
    <property type="match status" value="1"/>
</dbReference>
<dbReference type="Proteomes" id="UP001149009">
    <property type="component" value="Unassembled WGS sequence"/>
</dbReference>
<comment type="similarity">
    <text evidence="1">Belongs to the class-I fumarase family.</text>
</comment>
<dbReference type="AlphaFoldDB" id="A0A9X2X873"/>
<keyword evidence="5" id="KW-1185">Reference proteome</keyword>
<reference evidence="4" key="1">
    <citation type="submission" date="2022-08" db="EMBL/GenBank/DDBJ databases">
        <title>Chelativorans sichuanense sp. nov., a paraffin oil-degrading bacterium isolated from a mixture of oil-based drill cuttings and paddy soil.</title>
        <authorList>
            <person name="Yu J."/>
            <person name="Liu H."/>
            <person name="Chen Q."/>
        </authorList>
    </citation>
    <scope>NUCLEOTIDE SEQUENCE</scope>
    <source>
        <strain evidence="4">SCAU 2101</strain>
    </source>
</reference>
<dbReference type="PANTHER" id="PTHR43351">
    <property type="entry name" value="L(+)-TARTRATE DEHYDRATASE SUBUNIT BETA"/>
    <property type="match status" value="1"/>
</dbReference>
<sequence>MSEPHLPDLPRLTLPLTPEQARSLKLGDTVLLDGVVSMTAGLPVHQRIAEALAHGGELPLPLEESAFFHMGSSCRQDGGRWIPNYVNPTTSSRFDAYMPALIRGLRLTSVGGKGGMGAACVEAMREVGCVYFSLPGGASPLLSEGAAERLETGWDDLIEQFRLSRFRLSGLGPATVAIDAHGNSMYANLQRRARERLPDILKELDERRQQASNASGPAAG</sequence>
<name>A0A9X2X873_9HYPH</name>
<evidence type="ECO:0000313" key="4">
    <source>
        <dbReference type="EMBL" id="MCT8989906.1"/>
    </source>
</evidence>
<evidence type="ECO:0000313" key="5">
    <source>
        <dbReference type="Proteomes" id="UP001149009"/>
    </source>
</evidence>
<gene>
    <name evidence="4" type="ORF">NYR54_06305</name>
</gene>
<dbReference type="Gene3D" id="3.20.130.10">
    <property type="entry name" value="Fe-S hydro-lyase, tartrate dehydratase beta-type, catalytic domain"/>
    <property type="match status" value="1"/>
</dbReference>
<evidence type="ECO:0000259" key="3">
    <source>
        <dbReference type="Pfam" id="PF05683"/>
    </source>
</evidence>
<dbReference type="Pfam" id="PF05683">
    <property type="entry name" value="Fumerase_C"/>
    <property type="match status" value="1"/>
</dbReference>
<evidence type="ECO:0000256" key="1">
    <source>
        <dbReference type="ARBA" id="ARBA00008876"/>
    </source>
</evidence>
<feature type="domain" description="Fe-S hydro-lyase tartrate dehydratase beta-type catalytic" evidence="3">
    <location>
        <begin position="15"/>
        <end position="188"/>
    </location>
</feature>
<dbReference type="EMBL" id="JAODNV010000007">
    <property type="protein sequence ID" value="MCT8989906.1"/>
    <property type="molecule type" value="Genomic_DNA"/>
</dbReference>
<dbReference type="SUPFAM" id="SSF117457">
    <property type="entry name" value="FumA C-terminal domain-like"/>
    <property type="match status" value="1"/>
</dbReference>
<dbReference type="GO" id="GO:0016836">
    <property type="term" value="F:hydro-lyase activity"/>
    <property type="evidence" value="ECO:0007669"/>
    <property type="project" value="InterPro"/>
</dbReference>
<dbReference type="InterPro" id="IPR004647">
    <property type="entry name" value="Fe-S_hydro-lyase_TtdB-typ_cat"/>
</dbReference>